<proteinExistence type="predicted"/>
<accession>A0A0F3GWF0</accession>
<dbReference type="EMBL" id="LACI01000681">
    <property type="protein sequence ID" value="KJU86236.1"/>
    <property type="molecule type" value="Genomic_DNA"/>
</dbReference>
<comment type="caution">
    <text evidence="1">The sequence shown here is derived from an EMBL/GenBank/DDBJ whole genome shotgun (WGS) entry which is preliminary data.</text>
</comment>
<evidence type="ECO:0000313" key="1">
    <source>
        <dbReference type="EMBL" id="KJU86236.1"/>
    </source>
</evidence>
<evidence type="ECO:0008006" key="3">
    <source>
        <dbReference type="Google" id="ProtNLM"/>
    </source>
</evidence>
<gene>
    <name evidence="1" type="ORF">MBAV_001569</name>
</gene>
<name>A0A0F3GWF0_9BACT</name>
<dbReference type="AlphaFoldDB" id="A0A0F3GWF0"/>
<dbReference type="InterPro" id="IPR036390">
    <property type="entry name" value="WH_DNA-bd_sf"/>
</dbReference>
<keyword evidence="2" id="KW-1185">Reference proteome</keyword>
<dbReference type="Proteomes" id="UP000033423">
    <property type="component" value="Unassembled WGS sequence"/>
</dbReference>
<protein>
    <recommendedName>
        <fullName evidence="3">Transcriptional regulator</fullName>
    </recommendedName>
</protein>
<organism evidence="1 2">
    <name type="scientific">Candidatus Magnetobacterium bavaricum</name>
    <dbReference type="NCBI Taxonomy" id="29290"/>
    <lineage>
        <taxon>Bacteria</taxon>
        <taxon>Pseudomonadati</taxon>
        <taxon>Nitrospirota</taxon>
        <taxon>Thermodesulfovibrionia</taxon>
        <taxon>Thermodesulfovibrionales</taxon>
        <taxon>Candidatus Magnetobacteriaceae</taxon>
        <taxon>Candidatus Magnetobacterium</taxon>
    </lineage>
</organism>
<reference evidence="1 2" key="1">
    <citation type="submission" date="2015-02" db="EMBL/GenBank/DDBJ databases">
        <title>Single-cell genomics of uncultivated deep-branching MTB reveals a conserved set of magnetosome genes.</title>
        <authorList>
            <person name="Kolinko S."/>
            <person name="Richter M."/>
            <person name="Glockner F.O."/>
            <person name="Brachmann A."/>
            <person name="Schuler D."/>
        </authorList>
    </citation>
    <scope>NUCLEOTIDE SEQUENCE [LARGE SCALE GENOMIC DNA]</scope>
    <source>
        <strain evidence="1">TM-1</strain>
    </source>
</reference>
<dbReference type="Pfam" id="PF25212">
    <property type="entry name" value="HVO_A0114"/>
    <property type="match status" value="1"/>
</dbReference>
<evidence type="ECO:0000313" key="2">
    <source>
        <dbReference type="Proteomes" id="UP000033423"/>
    </source>
</evidence>
<dbReference type="InterPro" id="IPR036388">
    <property type="entry name" value="WH-like_DNA-bd_sf"/>
</dbReference>
<sequence length="106" mass="12008">MLSDFVRVGKAIECGEDVSVEKGVYFTSFEAFGKALTPRRLELMHIIKALEIDTISELATAADRDITEVTEDVQYLERIGLIEVRRDGNRKLPYISYDKIVLEIAV</sequence>
<dbReference type="SUPFAM" id="SSF46785">
    <property type="entry name" value="Winged helix' DNA-binding domain"/>
    <property type="match status" value="1"/>
</dbReference>
<dbReference type="Gene3D" id="1.10.10.10">
    <property type="entry name" value="Winged helix-like DNA-binding domain superfamily/Winged helix DNA-binding domain"/>
    <property type="match status" value="1"/>
</dbReference>